<dbReference type="SUPFAM" id="SSF46689">
    <property type="entry name" value="Homeodomain-like"/>
    <property type="match status" value="1"/>
</dbReference>
<organism evidence="5 6">
    <name type="scientific">Galbibacter marinus</name>
    <dbReference type="NCBI Taxonomy" id="555500"/>
    <lineage>
        <taxon>Bacteria</taxon>
        <taxon>Pseudomonadati</taxon>
        <taxon>Bacteroidota</taxon>
        <taxon>Flavobacteriia</taxon>
        <taxon>Flavobacteriales</taxon>
        <taxon>Flavobacteriaceae</taxon>
        <taxon>Galbibacter</taxon>
    </lineage>
</organism>
<name>K2Q1X2_9FLAO</name>
<dbReference type="AlphaFoldDB" id="K2Q1X2"/>
<keyword evidence="3" id="KW-0804">Transcription</keyword>
<evidence type="ECO:0000313" key="5">
    <source>
        <dbReference type="EMBL" id="EKF54811.1"/>
    </source>
</evidence>
<protein>
    <submittedName>
        <fullName evidence="5">AraC family transcriptional regulator</fullName>
    </submittedName>
</protein>
<dbReference type="SMART" id="SM00342">
    <property type="entry name" value="HTH_ARAC"/>
    <property type="match status" value="1"/>
</dbReference>
<dbReference type="RefSeq" id="WP_008991892.1">
    <property type="nucleotide sequence ID" value="NZ_AMSG01000014.1"/>
</dbReference>
<dbReference type="STRING" id="555500.I215_10250"/>
<keyword evidence="2" id="KW-0238">DNA-binding</keyword>
<accession>K2Q1X2</accession>
<dbReference type="PROSITE" id="PS01124">
    <property type="entry name" value="HTH_ARAC_FAMILY_2"/>
    <property type="match status" value="1"/>
</dbReference>
<dbReference type="PRINTS" id="PR00032">
    <property type="entry name" value="HTHARAC"/>
</dbReference>
<evidence type="ECO:0000259" key="4">
    <source>
        <dbReference type="PROSITE" id="PS01124"/>
    </source>
</evidence>
<evidence type="ECO:0000256" key="3">
    <source>
        <dbReference type="ARBA" id="ARBA00023163"/>
    </source>
</evidence>
<keyword evidence="6" id="KW-1185">Reference proteome</keyword>
<keyword evidence="1" id="KW-0805">Transcription regulation</keyword>
<dbReference type="InterPro" id="IPR018060">
    <property type="entry name" value="HTH_AraC"/>
</dbReference>
<sequence>MPEIALNLKEDKIIKSVLLHMLEEFEIEASTQEEMLRIYLKQIIIRATRLWKNQNLGNLDNESPREIEFFREFSRLVEIHYRTNHLVGDYADILGVAPKTLTHKFKRFDLPSPNEVIKDRILLEAKRMLIHTSLSAKEIAYDLGYEDPSYFNRLFSRKIGDSPNVFRKKYNEGKNVPLE</sequence>
<dbReference type="GO" id="GO:0003700">
    <property type="term" value="F:DNA-binding transcription factor activity"/>
    <property type="evidence" value="ECO:0007669"/>
    <property type="project" value="InterPro"/>
</dbReference>
<dbReference type="PATRIC" id="fig|555500.3.peg.2116"/>
<dbReference type="InterPro" id="IPR020449">
    <property type="entry name" value="Tscrpt_reg_AraC-type_HTH"/>
</dbReference>
<dbReference type="PANTHER" id="PTHR43280:SF32">
    <property type="entry name" value="TRANSCRIPTIONAL REGULATORY PROTEIN"/>
    <property type="match status" value="1"/>
</dbReference>
<dbReference type="InterPro" id="IPR009057">
    <property type="entry name" value="Homeodomain-like_sf"/>
</dbReference>
<proteinExistence type="predicted"/>
<comment type="caution">
    <text evidence="5">The sequence shown here is derived from an EMBL/GenBank/DDBJ whole genome shotgun (WGS) entry which is preliminary data.</text>
</comment>
<reference evidence="5 6" key="1">
    <citation type="journal article" date="2012" name="J. Bacteriol.">
        <title>Genome Sequence of Galbibacter marinum Type Strain ck-I2-15.</title>
        <authorList>
            <person name="Lai Q."/>
            <person name="Li C."/>
            <person name="Shao Z."/>
        </authorList>
    </citation>
    <scope>NUCLEOTIDE SEQUENCE [LARGE SCALE GENOMIC DNA]</scope>
    <source>
        <strain evidence="6">ck-I2-15</strain>
    </source>
</reference>
<dbReference type="Gene3D" id="1.10.10.60">
    <property type="entry name" value="Homeodomain-like"/>
    <property type="match status" value="1"/>
</dbReference>
<evidence type="ECO:0000256" key="2">
    <source>
        <dbReference type="ARBA" id="ARBA00023125"/>
    </source>
</evidence>
<dbReference type="Pfam" id="PF12833">
    <property type="entry name" value="HTH_18"/>
    <property type="match status" value="1"/>
</dbReference>
<evidence type="ECO:0000313" key="6">
    <source>
        <dbReference type="Proteomes" id="UP000007364"/>
    </source>
</evidence>
<dbReference type="Proteomes" id="UP000007364">
    <property type="component" value="Unassembled WGS sequence"/>
</dbReference>
<feature type="domain" description="HTH araC/xylS-type" evidence="4">
    <location>
        <begin position="71"/>
        <end position="169"/>
    </location>
</feature>
<dbReference type="GO" id="GO:0043565">
    <property type="term" value="F:sequence-specific DNA binding"/>
    <property type="evidence" value="ECO:0007669"/>
    <property type="project" value="InterPro"/>
</dbReference>
<gene>
    <name evidence="5" type="ORF">I215_10250</name>
</gene>
<dbReference type="eggNOG" id="COG2207">
    <property type="taxonomic scope" value="Bacteria"/>
</dbReference>
<evidence type="ECO:0000256" key="1">
    <source>
        <dbReference type="ARBA" id="ARBA00023015"/>
    </source>
</evidence>
<dbReference type="PANTHER" id="PTHR43280">
    <property type="entry name" value="ARAC-FAMILY TRANSCRIPTIONAL REGULATOR"/>
    <property type="match status" value="1"/>
</dbReference>
<dbReference type="EMBL" id="AMSG01000014">
    <property type="protein sequence ID" value="EKF54811.1"/>
    <property type="molecule type" value="Genomic_DNA"/>
</dbReference>